<dbReference type="PROSITE" id="PS51294">
    <property type="entry name" value="HTH_MYB"/>
    <property type="match status" value="2"/>
</dbReference>
<name>A0A8T2R3A4_CERRI</name>
<feature type="region of interest" description="Disordered" evidence="3">
    <location>
        <begin position="413"/>
        <end position="447"/>
    </location>
</feature>
<dbReference type="PANTHER" id="PTHR45614">
    <property type="entry name" value="MYB PROTEIN-RELATED"/>
    <property type="match status" value="1"/>
</dbReference>
<sequence>MYHTTPDPSSTSILNSWGDPSDKQNLERSYWELQAELPEVLYADLNERNVLQSRHFSAIQSDWHPNKQMCDDEYVGSNYDIADFGSIVDILVPDLEDREEEAYMHRKGTAACSSSAIRTDSILHSNLDQSGSISSAVSANHVSDIRMGPDSSISAINVDIANDQEKFEESLDQNTSPSQSGSIDIDLFSKLLSASDNKLDAINASICKIVSAKEFNSMIVSQSALNTETEILCPAAQNCSARCCIAVDDDTKSGVIRILYSDKRFAERSDGVEKGSMMKLKDDHTLCSDFSNFEPVSESPGNLLPTQKKRNASSSRGPWTPEEDRYLKQLVEQYGDKKWSVIAQHMEGRIGKQCRERWQNHLRPDIKRDGWTLEEEQLLIALHRQLGSKWAAIAKLIPGRTENNIKNVWNATKRRKDTRRKSWRSNGCGPEGEYQLHMGSNNSNQSERGSILREYILQTEAQRQSKSVVGACRRGNDDSVVKDKESAIASFSSEKSSSQLAQEMDLNVKQRLLSAQSSKLYCQAHRLIQGFYVDNNGGSTSLDTNAETCFNRTPTDVNHVYYHFQP</sequence>
<feature type="compositionally biased region" description="Basic residues" evidence="3">
    <location>
        <begin position="413"/>
        <end position="423"/>
    </location>
</feature>
<dbReference type="Pfam" id="PF13921">
    <property type="entry name" value="Myb_DNA-bind_6"/>
    <property type="match status" value="1"/>
</dbReference>
<dbReference type="GO" id="GO:0000978">
    <property type="term" value="F:RNA polymerase II cis-regulatory region sequence-specific DNA binding"/>
    <property type="evidence" value="ECO:0007669"/>
    <property type="project" value="TreeGrafter"/>
</dbReference>
<dbReference type="InterPro" id="IPR009057">
    <property type="entry name" value="Homeodomain-like_sf"/>
</dbReference>
<evidence type="ECO:0000256" key="2">
    <source>
        <dbReference type="ARBA" id="ARBA00023125"/>
    </source>
</evidence>
<dbReference type="PANTHER" id="PTHR45614:SF218">
    <property type="entry name" value="TRANSCRIPTION FACTOR MYB119-RELATED"/>
    <property type="match status" value="1"/>
</dbReference>
<evidence type="ECO:0000256" key="3">
    <source>
        <dbReference type="SAM" id="MobiDB-lite"/>
    </source>
</evidence>
<feature type="compositionally biased region" description="Polar residues" evidence="3">
    <location>
        <begin position="1"/>
        <end position="15"/>
    </location>
</feature>
<feature type="region of interest" description="Disordered" evidence="3">
    <location>
        <begin position="1"/>
        <end position="21"/>
    </location>
</feature>
<proteinExistence type="predicted"/>
<dbReference type="SUPFAM" id="SSF46689">
    <property type="entry name" value="Homeodomain-like"/>
    <property type="match status" value="1"/>
</dbReference>
<evidence type="ECO:0000259" key="5">
    <source>
        <dbReference type="PROSITE" id="PS51294"/>
    </source>
</evidence>
<dbReference type="InterPro" id="IPR001005">
    <property type="entry name" value="SANT/Myb"/>
</dbReference>
<dbReference type="Proteomes" id="UP000825935">
    <property type="component" value="Chromosome 30"/>
</dbReference>
<dbReference type="Gene3D" id="1.10.10.60">
    <property type="entry name" value="Homeodomain-like"/>
    <property type="match status" value="2"/>
</dbReference>
<dbReference type="EMBL" id="CM035435">
    <property type="protein sequence ID" value="KAH7290487.1"/>
    <property type="molecule type" value="Genomic_DNA"/>
</dbReference>
<gene>
    <name evidence="6" type="ORF">KP509_30G050500</name>
</gene>
<dbReference type="AlphaFoldDB" id="A0A8T2R3A4"/>
<evidence type="ECO:0000256" key="1">
    <source>
        <dbReference type="ARBA" id="ARBA00022737"/>
    </source>
</evidence>
<keyword evidence="2" id="KW-0238">DNA-binding</keyword>
<dbReference type="GO" id="GO:0005634">
    <property type="term" value="C:nucleus"/>
    <property type="evidence" value="ECO:0007669"/>
    <property type="project" value="TreeGrafter"/>
</dbReference>
<evidence type="ECO:0000313" key="6">
    <source>
        <dbReference type="EMBL" id="KAH7290487.1"/>
    </source>
</evidence>
<feature type="domain" description="HTH myb-type" evidence="5">
    <location>
        <begin position="311"/>
        <end position="366"/>
    </location>
</feature>
<accession>A0A8T2R3A4</accession>
<organism evidence="6 7">
    <name type="scientific">Ceratopteris richardii</name>
    <name type="common">Triangle waterfern</name>
    <dbReference type="NCBI Taxonomy" id="49495"/>
    <lineage>
        <taxon>Eukaryota</taxon>
        <taxon>Viridiplantae</taxon>
        <taxon>Streptophyta</taxon>
        <taxon>Embryophyta</taxon>
        <taxon>Tracheophyta</taxon>
        <taxon>Polypodiopsida</taxon>
        <taxon>Polypodiidae</taxon>
        <taxon>Polypodiales</taxon>
        <taxon>Pteridineae</taxon>
        <taxon>Pteridaceae</taxon>
        <taxon>Parkerioideae</taxon>
        <taxon>Ceratopteris</taxon>
    </lineage>
</organism>
<evidence type="ECO:0000313" key="7">
    <source>
        <dbReference type="Proteomes" id="UP000825935"/>
    </source>
</evidence>
<keyword evidence="7" id="KW-1185">Reference proteome</keyword>
<comment type="caution">
    <text evidence="6">The sequence shown here is derived from an EMBL/GenBank/DDBJ whole genome shotgun (WGS) entry which is preliminary data.</text>
</comment>
<dbReference type="CDD" id="cd00167">
    <property type="entry name" value="SANT"/>
    <property type="match status" value="2"/>
</dbReference>
<keyword evidence="1" id="KW-0677">Repeat</keyword>
<feature type="domain" description="Myb-like" evidence="4">
    <location>
        <begin position="311"/>
        <end position="362"/>
    </location>
</feature>
<dbReference type="PROSITE" id="PS50090">
    <property type="entry name" value="MYB_LIKE"/>
    <property type="match status" value="2"/>
</dbReference>
<feature type="region of interest" description="Disordered" evidence="3">
    <location>
        <begin position="297"/>
        <end position="321"/>
    </location>
</feature>
<evidence type="ECO:0000259" key="4">
    <source>
        <dbReference type="PROSITE" id="PS50090"/>
    </source>
</evidence>
<feature type="compositionally biased region" description="Polar residues" evidence="3">
    <location>
        <begin position="438"/>
        <end position="447"/>
    </location>
</feature>
<dbReference type="GO" id="GO:0000981">
    <property type="term" value="F:DNA-binding transcription factor activity, RNA polymerase II-specific"/>
    <property type="evidence" value="ECO:0007669"/>
    <property type="project" value="TreeGrafter"/>
</dbReference>
<reference evidence="6" key="1">
    <citation type="submission" date="2021-08" db="EMBL/GenBank/DDBJ databases">
        <title>WGS assembly of Ceratopteris richardii.</title>
        <authorList>
            <person name="Marchant D.B."/>
            <person name="Chen G."/>
            <person name="Jenkins J."/>
            <person name="Shu S."/>
            <person name="Leebens-Mack J."/>
            <person name="Grimwood J."/>
            <person name="Schmutz J."/>
            <person name="Soltis P."/>
            <person name="Soltis D."/>
            <person name="Chen Z.-H."/>
        </authorList>
    </citation>
    <scope>NUCLEOTIDE SEQUENCE</scope>
    <source>
        <strain evidence="6">Whitten #5841</strain>
        <tissue evidence="6">Leaf</tissue>
    </source>
</reference>
<dbReference type="InterPro" id="IPR050560">
    <property type="entry name" value="MYB_TF"/>
</dbReference>
<dbReference type="FunFam" id="1.10.10.60:FF:000010">
    <property type="entry name" value="Transcriptional activator Myb isoform A"/>
    <property type="match status" value="1"/>
</dbReference>
<protein>
    <submittedName>
        <fullName evidence="6">Uncharacterized protein</fullName>
    </submittedName>
</protein>
<feature type="domain" description="Myb-like" evidence="4">
    <location>
        <begin position="363"/>
        <end position="413"/>
    </location>
</feature>
<dbReference type="SMART" id="SM00717">
    <property type="entry name" value="SANT"/>
    <property type="match status" value="2"/>
</dbReference>
<feature type="domain" description="HTH myb-type" evidence="5">
    <location>
        <begin position="367"/>
        <end position="417"/>
    </location>
</feature>
<dbReference type="InterPro" id="IPR017930">
    <property type="entry name" value="Myb_dom"/>
</dbReference>
<dbReference type="OrthoDB" id="2143914at2759"/>